<evidence type="ECO:0000313" key="2">
    <source>
        <dbReference type="EMBL" id="SCC80713.1"/>
    </source>
</evidence>
<dbReference type="GO" id="GO:0005737">
    <property type="term" value="C:cytoplasm"/>
    <property type="evidence" value="ECO:0007669"/>
    <property type="project" value="TreeGrafter"/>
</dbReference>
<evidence type="ECO:0000313" key="3">
    <source>
        <dbReference type="Proteomes" id="UP000050497"/>
    </source>
</evidence>
<dbReference type="STRING" id="1653334.GA0071312_1654"/>
<dbReference type="Pfam" id="PF00300">
    <property type="entry name" value="His_Phos_1"/>
    <property type="match status" value="1"/>
</dbReference>
<dbReference type="Proteomes" id="UP000050497">
    <property type="component" value="Unassembled WGS sequence"/>
</dbReference>
<dbReference type="SMART" id="SM00855">
    <property type="entry name" value="PGAM"/>
    <property type="match status" value="1"/>
</dbReference>
<dbReference type="InterPro" id="IPR050275">
    <property type="entry name" value="PGM_Phosphatase"/>
</dbReference>
<gene>
    <name evidence="1" type="primary">cobC2</name>
    <name evidence="2" type="ORF">GA0071312_1654</name>
    <name evidence="1" type="ORF">HLUCCO17_13335</name>
</gene>
<dbReference type="RefSeq" id="WP_083204438.1">
    <property type="nucleotide sequence ID" value="NZ_FMBM01000002.1"/>
</dbReference>
<protein>
    <submittedName>
        <fullName evidence="1">Alpha-ribazole phosphatase CobC2</fullName>
    </submittedName>
    <submittedName>
        <fullName evidence="2">Broad specificity phosphatase PhoE</fullName>
    </submittedName>
</protein>
<dbReference type="AlphaFoldDB" id="A0A0P7ZXW0"/>
<reference evidence="2 4" key="2">
    <citation type="submission" date="2016-08" db="EMBL/GenBank/DDBJ databases">
        <authorList>
            <person name="Varghese N."/>
            <person name="Submissions Spin"/>
        </authorList>
    </citation>
    <scope>NUCLEOTIDE SEQUENCE [LARGE SCALE GENOMIC DNA]</scope>
    <source>
        <strain evidence="2 4">HL-109</strain>
    </source>
</reference>
<dbReference type="CDD" id="cd07067">
    <property type="entry name" value="HP_PGM_like"/>
    <property type="match status" value="1"/>
</dbReference>
<dbReference type="Gene3D" id="3.40.50.1240">
    <property type="entry name" value="Phosphoglycerate mutase-like"/>
    <property type="match status" value="1"/>
</dbReference>
<dbReference type="GO" id="GO:0016791">
    <property type="term" value="F:phosphatase activity"/>
    <property type="evidence" value="ECO:0007669"/>
    <property type="project" value="TreeGrafter"/>
</dbReference>
<reference evidence="1 3" key="1">
    <citation type="submission" date="2015-09" db="EMBL/GenBank/DDBJ databases">
        <title>Identification and resolution of microdiversity through metagenomic sequencing of parallel consortia.</title>
        <authorList>
            <person name="Nelson W.C."/>
            <person name="Romine M.F."/>
            <person name="Lindemann S.R."/>
        </authorList>
    </citation>
    <scope>NUCLEOTIDE SEQUENCE [LARGE SCALE GENOMIC DNA]</scope>
    <source>
        <strain evidence="1">HL-109</strain>
    </source>
</reference>
<dbReference type="Proteomes" id="UP000182800">
    <property type="component" value="Unassembled WGS sequence"/>
</dbReference>
<comment type="caution">
    <text evidence="1">The sequence shown here is derived from an EMBL/GenBank/DDBJ whole genome shotgun (WGS) entry which is preliminary data.</text>
</comment>
<dbReference type="PANTHER" id="PTHR48100">
    <property type="entry name" value="BROAD-SPECIFICITY PHOSPHATASE YOR283W-RELATED"/>
    <property type="match status" value="1"/>
</dbReference>
<dbReference type="OrthoDB" id="8347407at2"/>
<keyword evidence="4" id="KW-1185">Reference proteome</keyword>
<dbReference type="InterPro" id="IPR029033">
    <property type="entry name" value="His_PPase_superfam"/>
</dbReference>
<sequence length="214" mass="23521">MKSQTVADARITRWWWIRHAPVVGDGGRIYGQADLDCDCSDIPVFAALGRMLPREPLWLTSNLARTRQTAQAIMTQRADEESACTPIKDFAEQFLGDWQGLPREAFFAGRRPQAGSYWFGPADERAPGGESFIDLCARVEPAIARLNQEHAGRDIVAVAHGGTIRAALRLALGIDAQTALAFAIRNCALTRIDHVALADEAGWRVGFVNFYPLG</sequence>
<dbReference type="EMBL" id="FMBM01000002">
    <property type="protein sequence ID" value="SCC80713.1"/>
    <property type="molecule type" value="Genomic_DNA"/>
</dbReference>
<organism evidence="1 3">
    <name type="scientific">Saliniramus fredricksonii</name>
    <dbReference type="NCBI Taxonomy" id="1653334"/>
    <lineage>
        <taxon>Bacteria</taxon>
        <taxon>Pseudomonadati</taxon>
        <taxon>Pseudomonadota</taxon>
        <taxon>Alphaproteobacteria</taxon>
        <taxon>Hyphomicrobiales</taxon>
        <taxon>Salinarimonadaceae</taxon>
        <taxon>Saliniramus</taxon>
    </lineage>
</organism>
<accession>A0A0P7ZXW0</accession>
<dbReference type="EMBL" id="LJSX01000022">
    <property type="protein sequence ID" value="KPQ09741.1"/>
    <property type="molecule type" value="Genomic_DNA"/>
</dbReference>
<dbReference type="InterPro" id="IPR013078">
    <property type="entry name" value="His_Pase_superF_clade-1"/>
</dbReference>
<proteinExistence type="predicted"/>
<evidence type="ECO:0000313" key="1">
    <source>
        <dbReference type="EMBL" id="KPQ09741.1"/>
    </source>
</evidence>
<dbReference type="SUPFAM" id="SSF53254">
    <property type="entry name" value="Phosphoglycerate mutase-like"/>
    <property type="match status" value="1"/>
</dbReference>
<evidence type="ECO:0000313" key="4">
    <source>
        <dbReference type="Proteomes" id="UP000182800"/>
    </source>
</evidence>
<dbReference type="PANTHER" id="PTHR48100:SF1">
    <property type="entry name" value="HISTIDINE PHOSPHATASE FAMILY PROTEIN-RELATED"/>
    <property type="match status" value="1"/>
</dbReference>
<name>A0A0P7ZXW0_9HYPH</name>